<comment type="caution">
    <text evidence="4">The sequence shown here is derived from an EMBL/GenBank/DDBJ whole genome shotgun (WGS) entry which is preliminary data.</text>
</comment>
<gene>
    <name evidence="4" type="ORF">C7383_11971</name>
</gene>
<sequence length="435" mass="48204">MKKKLAVLAAGVLALQAALPVNASEAADKSYEGVTLHVAHSVTDSNADSFQAQFDAFEEKYGCEIEVERLSSDADEMESILLVRAATGNLPDIWMNSVGAKLDAMSPKENCYDLSGEDWITERVNGDYLNIVTDEGTGEIYGIPCSPSNVAGVFYNKKVYEELGLGIPNTWEEFMENCRVIREKTDKDPVMSQYSNASGAQILFLSQYYYVQKENPVFTEQYTKKEIELHESDAYMRGLSKMYEIWEAGYQNDNPLEISWEDAATAVTEGSAVHIFCRTNIMSTVETVNPDAREDIGFFPLPDESREEQGVATWMPAAWCISKNSPNTELAKLLLEFLTTEDAVDIYCTKTIPTGAFMLNGVEMPENVSGAVIEAQVWSEKASTPVMEYFCDIKGPNMATILTMVGTGEYTPEEAISEIESDNAIDAQQKGLEGW</sequence>
<dbReference type="PANTHER" id="PTHR43649:SF29">
    <property type="entry name" value="OSMOPROTECTIVE COMPOUNDS-BINDING PROTEIN GGTB"/>
    <property type="match status" value="1"/>
</dbReference>
<organism evidence="4 5">
    <name type="scientific">Murimonas intestini</name>
    <dbReference type="NCBI Taxonomy" id="1337051"/>
    <lineage>
        <taxon>Bacteria</taxon>
        <taxon>Bacillati</taxon>
        <taxon>Bacillota</taxon>
        <taxon>Clostridia</taxon>
        <taxon>Lachnospirales</taxon>
        <taxon>Lachnospiraceae</taxon>
        <taxon>Murimonas</taxon>
    </lineage>
</organism>
<dbReference type="PANTHER" id="PTHR43649">
    <property type="entry name" value="ARABINOSE-BINDING PROTEIN-RELATED"/>
    <property type="match status" value="1"/>
</dbReference>
<name>A0AB73SYD8_9FIRM</name>
<dbReference type="InterPro" id="IPR050490">
    <property type="entry name" value="Bact_solute-bd_prot1"/>
</dbReference>
<feature type="chain" id="PRO_5044506551" evidence="3">
    <location>
        <begin position="24"/>
        <end position="435"/>
    </location>
</feature>
<comment type="similarity">
    <text evidence="1">Belongs to the bacterial solute-binding protein 1 family.</text>
</comment>
<protein>
    <submittedName>
        <fullName evidence="4">Raffinose/stachyose/melibiose transport system substrate-binding protein</fullName>
    </submittedName>
</protein>
<evidence type="ECO:0000313" key="5">
    <source>
        <dbReference type="Proteomes" id="UP000245412"/>
    </source>
</evidence>
<accession>A0AB73SYD8</accession>
<proteinExistence type="inferred from homology"/>
<keyword evidence="2" id="KW-0813">Transport</keyword>
<keyword evidence="5" id="KW-1185">Reference proteome</keyword>
<keyword evidence="3" id="KW-0732">Signal</keyword>
<feature type="signal peptide" evidence="3">
    <location>
        <begin position="1"/>
        <end position="23"/>
    </location>
</feature>
<dbReference type="SUPFAM" id="SSF53850">
    <property type="entry name" value="Periplasmic binding protein-like II"/>
    <property type="match status" value="1"/>
</dbReference>
<reference evidence="4 5" key="1">
    <citation type="submission" date="2018-05" db="EMBL/GenBank/DDBJ databases">
        <authorList>
            <person name="Goeker M."/>
            <person name="Huntemann M."/>
            <person name="Clum A."/>
            <person name="Pillay M."/>
            <person name="Palaniappan K."/>
            <person name="Varghese N."/>
            <person name="Mikhailova N."/>
            <person name="Stamatis D."/>
            <person name="Reddy T."/>
            <person name="Daum C."/>
            <person name="Shapiro N."/>
            <person name="Ivanova N."/>
            <person name="Kyrpides N."/>
            <person name="Woyke T."/>
        </authorList>
    </citation>
    <scope>NUCLEOTIDE SEQUENCE [LARGE SCALE GENOMIC DNA]</scope>
    <source>
        <strain evidence="4 5">DSM 26524</strain>
    </source>
</reference>
<evidence type="ECO:0000256" key="1">
    <source>
        <dbReference type="ARBA" id="ARBA00008520"/>
    </source>
</evidence>
<evidence type="ECO:0000313" key="4">
    <source>
        <dbReference type="EMBL" id="PWJ72367.1"/>
    </source>
</evidence>
<dbReference type="EMBL" id="QGGY01000019">
    <property type="protein sequence ID" value="PWJ72367.1"/>
    <property type="molecule type" value="Genomic_DNA"/>
</dbReference>
<evidence type="ECO:0000256" key="2">
    <source>
        <dbReference type="ARBA" id="ARBA00022448"/>
    </source>
</evidence>
<evidence type="ECO:0000256" key="3">
    <source>
        <dbReference type="SAM" id="SignalP"/>
    </source>
</evidence>
<dbReference type="InterPro" id="IPR006059">
    <property type="entry name" value="SBP"/>
</dbReference>
<dbReference type="Proteomes" id="UP000245412">
    <property type="component" value="Unassembled WGS sequence"/>
</dbReference>
<dbReference type="Gene3D" id="3.40.190.10">
    <property type="entry name" value="Periplasmic binding protein-like II"/>
    <property type="match status" value="2"/>
</dbReference>
<dbReference type="AlphaFoldDB" id="A0AB73SYD8"/>
<dbReference type="RefSeq" id="WP_257517609.1">
    <property type="nucleotide sequence ID" value="NZ_JANKBI010000020.1"/>
</dbReference>
<dbReference type="Pfam" id="PF01547">
    <property type="entry name" value="SBP_bac_1"/>
    <property type="match status" value="1"/>
</dbReference>